<dbReference type="EMBL" id="DS480391">
    <property type="protein sequence ID" value="EDO18326.1"/>
    <property type="molecule type" value="Genomic_DNA"/>
</dbReference>
<protein>
    <recommendedName>
        <fullName evidence="3">LisH domain-containing protein</fullName>
    </recommendedName>
</protein>
<evidence type="ECO:0008006" key="3">
    <source>
        <dbReference type="Google" id="ProtNLM"/>
    </source>
</evidence>
<dbReference type="eggNOG" id="ENOG502RZPK">
    <property type="taxonomic scope" value="Eukaryota"/>
</dbReference>
<keyword evidence="2" id="KW-1185">Reference proteome</keyword>
<accession>A7THK2</accession>
<dbReference type="GeneID" id="5546608"/>
<sequence>MSDIDRYVKVLVAKYLKDQGYHTTLNDFIKDAELSVNLVDSCNDLVMGEESLRHLVQDRFHYNEHLISNKFNDLNLNDSMPKLSDSLKEILPSWEHAELQFNFSPLTNCPSSLIIHSKYCHITKQLMLSTSDKEVIIYDENLTKIGELISERPSISKLCGSIDNDRLLYTCSIDGTFYLYTSNDFKSLECQNNKLHMRMISHLKIINNYKDIGNSWFVISCGLDNSLKIHVLSKVNEIFQFKLLNECKLSSQVTSINVSHLKYDEHTLIPLIFITRSEYTHILCYTFDNFSVSLLYQIALNDAQFTSHAFNIRDVLILNTISTELGDTILTENTMISVATSHTPYMRLLLATVPLDKFDDLKGIDSGKTFYDKVILNMATEVAQNSYSQPIMKYLPQKKGIIIGTDNGIFAMDVRNGESWNLIKDQDKYKEQRVKTLEVAPELNYVIAAMANKQTNLYYLDTV</sequence>
<dbReference type="OrthoDB" id="1932312at2759"/>
<reference evidence="1 2" key="1">
    <citation type="journal article" date="2007" name="Proc. Natl. Acad. Sci. U.S.A.">
        <title>Independent sorting-out of thousands of duplicated gene pairs in two yeast species descended from a whole-genome duplication.</title>
        <authorList>
            <person name="Scannell D.R."/>
            <person name="Frank A.C."/>
            <person name="Conant G.C."/>
            <person name="Byrne K.P."/>
            <person name="Woolfit M."/>
            <person name="Wolfe K.H."/>
        </authorList>
    </citation>
    <scope>NUCLEOTIDE SEQUENCE [LARGE SCALE GENOMIC DNA]</scope>
    <source>
        <strain evidence="2">ATCC 22028 / DSM 70294 / BCRC 21397 / CBS 2163 / NBRC 10782 / NRRL Y-8283 / UCD 57-17</strain>
    </source>
</reference>
<dbReference type="InParanoid" id="A7THK2"/>
<dbReference type="HOGENOM" id="CLU_049349_0_0_1"/>
<dbReference type="FunCoup" id="A7THK2">
    <property type="interactions" value="35"/>
</dbReference>
<dbReference type="PhylomeDB" id="A7THK2"/>
<dbReference type="KEGG" id="vpo:Kpol_1039p75"/>
<dbReference type="Gene3D" id="2.130.10.10">
    <property type="entry name" value="YVTN repeat-like/Quinoprotein amine dehydrogenase"/>
    <property type="match status" value="1"/>
</dbReference>
<dbReference type="Proteomes" id="UP000000267">
    <property type="component" value="Unassembled WGS sequence"/>
</dbReference>
<dbReference type="OMA" id="YMRLILV"/>
<evidence type="ECO:0000313" key="1">
    <source>
        <dbReference type="EMBL" id="EDO18326.1"/>
    </source>
</evidence>
<organism evidence="2">
    <name type="scientific">Vanderwaltozyma polyspora (strain ATCC 22028 / DSM 70294 / BCRC 21397 / CBS 2163 / NBRC 10782 / NRRL Y-8283 / UCD 57-17)</name>
    <name type="common">Kluyveromyces polysporus</name>
    <dbReference type="NCBI Taxonomy" id="436907"/>
    <lineage>
        <taxon>Eukaryota</taxon>
        <taxon>Fungi</taxon>
        <taxon>Dikarya</taxon>
        <taxon>Ascomycota</taxon>
        <taxon>Saccharomycotina</taxon>
        <taxon>Saccharomycetes</taxon>
        <taxon>Saccharomycetales</taxon>
        <taxon>Saccharomycetaceae</taxon>
        <taxon>Vanderwaltozyma</taxon>
    </lineage>
</organism>
<evidence type="ECO:0000313" key="2">
    <source>
        <dbReference type="Proteomes" id="UP000000267"/>
    </source>
</evidence>
<dbReference type="SUPFAM" id="SSF50978">
    <property type="entry name" value="WD40 repeat-like"/>
    <property type="match status" value="1"/>
</dbReference>
<dbReference type="STRING" id="436907.A7THK2"/>
<name>A7THK2_VANPO</name>
<dbReference type="InterPro" id="IPR036322">
    <property type="entry name" value="WD40_repeat_dom_sf"/>
</dbReference>
<gene>
    <name evidence="1" type="ORF">Kpol_1039p75</name>
</gene>
<dbReference type="InterPro" id="IPR015943">
    <property type="entry name" value="WD40/YVTN_repeat-like_dom_sf"/>
</dbReference>
<dbReference type="AlphaFoldDB" id="A7THK2"/>
<dbReference type="RefSeq" id="XP_001646184.1">
    <property type="nucleotide sequence ID" value="XM_001646134.1"/>
</dbReference>
<proteinExistence type="predicted"/>